<feature type="binding site" evidence="5">
    <location>
        <position position="147"/>
    </location>
    <ligand>
        <name>Fe cation</name>
        <dbReference type="ChEBI" id="CHEBI:24875"/>
    </ligand>
</feature>
<dbReference type="Pfam" id="PF01327">
    <property type="entry name" value="Pep_deformylase"/>
    <property type="match status" value="1"/>
</dbReference>
<keyword evidence="4 5" id="KW-0648">Protein biosynthesis</keyword>
<reference evidence="6" key="1">
    <citation type="submission" date="2021-05" db="EMBL/GenBank/DDBJ databases">
        <authorList>
            <person name="Pietrasiak N."/>
            <person name="Ward R."/>
            <person name="Stajich J.E."/>
            <person name="Kurbessoian T."/>
        </authorList>
    </citation>
    <scope>NUCLEOTIDE SEQUENCE</scope>
    <source>
        <strain evidence="6">UHER 2000/2452</strain>
    </source>
</reference>
<feature type="binding site" evidence="5">
    <location>
        <position position="101"/>
    </location>
    <ligand>
        <name>Fe cation</name>
        <dbReference type="ChEBI" id="CHEBI:24875"/>
    </ligand>
</feature>
<evidence type="ECO:0000256" key="2">
    <source>
        <dbReference type="ARBA" id="ARBA00022723"/>
    </source>
</evidence>
<keyword evidence="5" id="KW-0408">Iron</keyword>
<dbReference type="PRINTS" id="PR01576">
    <property type="entry name" value="PDEFORMYLASE"/>
</dbReference>
<dbReference type="Gene3D" id="3.90.45.10">
    <property type="entry name" value="Peptide deformylase"/>
    <property type="match status" value="1"/>
</dbReference>
<feature type="binding site" evidence="5">
    <location>
        <position position="143"/>
    </location>
    <ligand>
        <name>Fe cation</name>
        <dbReference type="ChEBI" id="CHEBI:24875"/>
    </ligand>
</feature>
<dbReference type="NCBIfam" id="TIGR00079">
    <property type="entry name" value="pept_deformyl"/>
    <property type="match status" value="1"/>
</dbReference>
<dbReference type="PANTHER" id="PTHR10458:SF22">
    <property type="entry name" value="PEPTIDE DEFORMYLASE"/>
    <property type="match status" value="1"/>
</dbReference>
<name>A0A951QFH5_9CYAN</name>
<dbReference type="GO" id="GO:0042586">
    <property type="term" value="F:peptide deformylase activity"/>
    <property type="evidence" value="ECO:0007669"/>
    <property type="project" value="UniProtKB-UniRule"/>
</dbReference>
<keyword evidence="3 5" id="KW-0378">Hydrolase</keyword>
<feature type="active site" evidence="5">
    <location>
        <position position="144"/>
    </location>
</feature>
<dbReference type="PANTHER" id="PTHR10458">
    <property type="entry name" value="PEPTIDE DEFORMYLASE"/>
    <property type="match status" value="1"/>
</dbReference>
<dbReference type="HAMAP" id="MF_00163">
    <property type="entry name" value="Pep_deformylase"/>
    <property type="match status" value="1"/>
</dbReference>
<dbReference type="PIRSF" id="PIRSF004749">
    <property type="entry name" value="Pep_def"/>
    <property type="match status" value="1"/>
</dbReference>
<proteinExistence type="inferred from homology"/>
<dbReference type="AlphaFoldDB" id="A0A951QFH5"/>
<dbReference type="NCBIfam" id="NF001159">
    <property type="entry name" value="PRK00150.1-3"/>
    <property type="match status" value="1"/>
</dbReference>
<comment type="cofactor">
    <cofactor evidence="5">
        <name>Fe(2+)</name>
        <dbReference type="ChEBI" id="CHEBI:29033"/>
    </cofactor>
    <text evidence="5">Binds 1 Fe(2+) ion.</text>
</comment>
<evidence type="ECO:0000313" key="7">
    <source>
        <dbReference type="Proteomes" id="UP000757435"/>
    </source>
</evidence>
<gene>
    <name evidence="5 6" type="primary">def</name>
    <name evidence="6" type="ORF">KME15_23950</name>
</gene>
<comment type="function">
    <text evidence="5">Removes the formyl group from the N-terminal Met of newly synthesized proteins. Requires at least a dipeptide for an efficient rate of reaction. N-terminal L-methionine is a prerequisite for activity but the enzyme has broad specificity at other positions.</text>
</comment>
<evidence type="ECO:0000256" key="3">
    <source>
        <dbReference type="ARBA" id="ARBA00022801"/>
    </source>
</evidence>
<dbReference type="GO" id="GO:0046872">
    <property type="term" value="F:metal ion binding"/>
    <property type="evidence" value="ECO:0007669"/>
    <property type="project" value="UniProtKB-KW"/>
</dbReference>
<dbReference type="SUPFAM" id="SSF56420">
    <property type="entry name" value="Peptide deformylase"/>
    <property type="match status" value="1"/>
</dbReference>
<dbReference type="InterPro" id="IPR023635">
    <property type="entry name" value="Peptide_deformylase"/>
</dbReference>
<evidence type="ECO:0000256" key="4">
    <source>
        <dbReference type="ARBA" id="ARBA00022917"/>
    </source>
</evidence>
<protein>
    <recommendedName>
        <fullName evidence="5">Peptide deformylase</fullName>
        <shortName evidence="5">PDF</shortName>
        <ecNumber evidence="5">3.5.1.88</ecNumber>
    </recommendedName>
    <alternativeName>
        <fullName evidence="5">Polypeptide deformylase</fullName>
    </alternativeName>
</protein>
<dbReference type="Proteomes" id="UP000757435">
    <property type="component" value="Unassembled WGS sequence"/>
</dbReference>
<organism evidence="6 7">
    <name type="scientific">Drouetiella hepatica Uher 2000/2452</name>
    <dbReference type="NCBI Taxonomy" id="904376"/>
    <lineage>
        <taxon>Bacteria</taxon>
        <taxon>Bacillati</taxon>
        <taxon>Cyanobacteriota</taxon>
        <taxon>Cyanophyceae</taxon>
        <taxon>Oculatellales</taxon>
        <taxon>Oculatellaceae</taxon>
        <taxon>Drouetiella</taxon>
    </lineage>
</organism>
<dbReference type="InterPro" id="IPR036821">
    <property type="entry name" value="Peptide_deformylase_sf"/>
</dbReference>
<dbReference type="EMBL" id="JAHHHD010000044">
    <property type="protein sequence ID" value="MBW4661735.1"/>
    <property type="molecule type" value="Genomic_DNA"/>
</dbReference>
<dbReference type="CDD" id="cd00487">
    <property type="entry name" value="Pep_deformylase"/>
    <property type="match status" value="1"/>
</dbReference>
<evidence type="ECO:0000313" key="6">
    <source>
        <dbReference type="EMBL" id="MBW4661735.1"/>
    </source>
</evidence>
<sequence length="178" mass="19976">MTENLQISQLGDPALRQIAQPIDNVHDEWVQTLINNLMTTLLSSNGVGIAAPQVAVPYQMLIVASRPNLRYPNAPTMSPTVMINPRSLTHSQEIVKDWEGCLSVPGIRGLVPRYKSIAIEYTAPDGTVRQHQLTGFVARIFQHEFDHLSGLMFLDRVESTQDLVTEQEYLKRITINPD</sequence>
<comment type="similarity">
    <text evidence="1 5">Belongs to the polypeptide deformylase family.</text>
</comment>
<accession>A0A951QFH5</accession>
<dbReference type="FunFam" id="3.90.45.10:FF:000003">
    <property type="entry name" value="Peptide deformylase"/>
    <property type="match status" value="1"/>
</dbReference>
<reference evidence="6" key="2">
    <citation type="journal article" date="2022" name="Microbiol. Resour. Announc.">
        <title>Metagenome Sequencing to Explore Phylogenomics of Terrestrial Cyanobacteria.</title>
        <authorList>
            <person name="Ward R.D."/>
            <person name="Stajich J.E."/>
            <person name="Johansen J.R."/>
            <person name="Huntemann M."/>
            <person name="Clum A."/>
            <person name="Foster B."/>
            <person name="Foster B."/>
            <person name="Roux S."/>
            <person name="Palaniappan K."/>
            <person name="Varghese N."/>
            <person name="Mukherjee S."/>
            <person name="Reddy T.B.K."/>
            <person name="Daum C."/>
            <person name="Copeland A."/>
            <person name="Chen I.A."/>
            <person name="Ivanova N.N."/>
            <person name="Kyrpides N.C."/>
            <person name="Shapiro N."/>
            <person name="Eloe-Fadrosh E.A."/>
            <person name="Pietrasiak N."/>
        </authorList>
    </citation>
    <scope>NUCLEOTIDE SEQUENCE</scope>
    <source>
        <strain evidence="6">UHER 2000/2452</strain>
    </source>
</reference>
<evidence type="ECO:0000256" key="5">
    <source>
        <dbReference type="HAMAP-Rule" id="MF_00163"/>
    </source>
</evidence>
<comment type="catalytic activity">
    <reaction evidence="5">
        <text>N-terminal N-formyl-L-methionyl-[peptide] + H2O = N-terminal L-methionyl-[peptide] + formate</text>
        <dbReference type="Rhea" id="RHEA:24420"/>
        <dbReference type="Rhea" id="RHEA-COMP:10639"/>
        <dbReference type="Rhea" id="RHEA-COMP:10640"/>
        <dbReference type="ChEBI" id="CHEBI:15377"/>
        <dbReference type="ChEBI" id="CHEBI:15740"/>
        <dbReference type="ChEBI" id="CHEBI:49298"/>
        <dbReference type="ChEBI" id="CHEBI:64731"/>
        <dbReference type="EC" id="3.5.1.88"/>
    </reaction>
</comment>
<keyword evidence="2 5" id="KW-0479">Metal-binding</keyword>
<dbReference type="EC" id="3.5.1.88" evidence="5"/>
<dbReference type="GO" id="GO:0006412">
    <property type="term" value="P:translation"/>
    <property type="evidence" value="ECO:0007669"/>
    <property type="project" value="UniProtKB-UniRule"/>
</dbReference>
<evidence type="ECO:0000256" key="1">
    <source>
        <dbReference type="ARBA" id="ARBA00010759"/>
    </source>
</evidence>
<comment type="caution">
    <text evidence="6">The sequence shown here is derived from an EMBL/GenBank/DDBJ whole genome shotgun (WGS) entry which is preliminary data.</text>
</comment>